<feature type="transmembrane region" description="Helical" evidence="7">
    <location>
        <begin position="194"/>
        <end position="219"/>
    </location>
</feature>
<feature type="transmembrane region" description="Helical" evidence="7">
    <location>
        <begin position="21"/>
        <end position="42"/>
    </location>
</feature>
<dbReference type="PANTHER" id="PTHR43744:SF6">
    <property type="entry name" value="ABC TRANSPORTER PERMEASE PROTEIN YESQ-RELATED"/>
    <property type="match status" value="1"/>
</dbReference>
<dbReference type="CDD" id="cd06261">
    <property type="entry name" value="TM_PBP2"/>
    <property type="match status" value="1"/>
</dbReference>
<dbReference type="InterPro" id="IPR000515">
    <property type="entry name" value="MetI-like"/>
</dbReference>
<evidence type="ECO:0000256" key="4">
    <source>
        <dbReference type="ARBA" id="ARBA00022692"/>
    </source>
</evidence>
<organism evidence="9 10">
    <name type="scientific">Xylanimonas oleitrophica</name>
    <dbReference type="NCBI Taxonomy" id="2607479"/>
    <lineage>
        <taxon>Bacteria</taxon>
        <taxon>Bacillati</taxon>
        <taxon>Actinomycetota</taxon>
        <taxon>Actinomycetes</taxon>
        <taxon>Micrococcales</taxon>
        <taxon>Promicromonosporaceae</taxon>
        <taxon>Xylanimonas</taxon>
    </lineage>
</organism>
<keyword evidence="5 7" id="KW-1133">Transmembrane helix</keyword>
<feature type="transmembrane region" description="Helical" evidence="7">
    <location>
        <begin position="81"/>
        <end position="107"/>
    </location>
</feature>
<keyword evidence="6 7" id="KW-0472">Membrane</keyword>
<name>A0A2W5WVW8_9MICO</name>
<dbReference type="SUPFAM" id="SSF161098">
    <property type="entry name" value="MetI-like"/>
    <property type="match status" value="1"/>
</dbReference>
<reference evidence="9 10" key="1">
    <citation type="submission" date="2018-06" db="EMBL/GenBank/DDBJ databases">
        <title>Whole genome sequencing of a novel hydrocarbon degrading bacterial strain, PW21 isolated from oil contaminated produced water sample.</title>
        <authorList>
            <person name="Nagkirti P."/>
            <person name="Shaikh A."/>
            <person name="Gowdaman V."/>
            <person name="Engineer A.E."/>
            <person name="Dagar S."/>
            <person name="Dhakephalkar P.K."/>
        </authorList>
    </citation>
    <scope>NUCLEOTIDE SEQUENCE [LARGE SCALE GENOMIC DNA]</scope>
    <source>
        <strain evidence="9 10">PW21</strain>
    </source>
</reference>
<sequence>MRPWRSRWRPGQGRHRLRHGLKHVVLALGVLLALYPVLWMVVSSLRPDGQIFGNPSILPTTFHVENYTYGWTALGRPFSVYLLNSAVVVLGSIVGNLVSCSMAAYAFARLRFRFQRTAFGYMLVTIMLPVHVVIVPQYILWAQAGLVNSFWPLIVPKLLATDAFFIFLMVQFIRGLPRELDEAARIDGAGHARIFLQIILPLMKPALATTAIFTFIWTWNDFFSQLIYLTDPQLYTVPIALRSFIDAQSTSSFGAMFAMSVVAIVPLVLAFALGQKYLVQGIATTGLK</sequence>
<comment type="caution">
    <text evidence="9">The sequence shown here is derived from an EMBL/GenBank/DDBJ whole genome shotgun (WGS) entry which is preliminary data.</text>
</comment>
<feature type="transmembrane region" description="Helical" evidence="7">
    <location>
        <begin position="119"/>
        <end position="141"/>
    </location>
</feature>
<evidence type="ECO:0000256" key="6">
    <source>
        <dbReference type="ARBA" id="ARBA00023136"/>
    </source>
</evidence>
<dbReference type="EMBL" id="QKWH01000001">
    <property type="protein sequence ID" value="PZR54832.1"/>
    <property type="molecule type" value="Genomic_DNA"/>
</dbReference>
<dbReference type="Gene3D" id="1.10.3720.10">
    <property type="entry name" value="MetI-like"/>
    <property type="match status" value="1"/>
</dbReference>
<accession>A0A2W5WVW8</accession>
<evidence type="ECO:0000256" key="5">
    <source>
        <dbReference type="ARBA" id="ARBA00022989"/>
    </source>
</evidence>
<feature type="domain" description="ABC transmembrane type-1" evidence="8">
    <location>
        <begin position="82"/>
        <end position="274"/>
    </location>
</feature>
<evidence type="ECO:0000256" key="1">
    <source>
        <dbReference type="ARBA" id="ARBA00004651"/>
    </source>
</evidence>
<evidence type="ECO:0000256" key="7">
    <source>
        <dbReference type="RuleBase" id="RU363032"/>
    </source>
</evidence>
<gene>
    <name evidence="9" type="ORF">DNL40_00005</name>
</gene>
<keyword evidence="3" id="KW-1003">Cell membrane</keyword>
<dbReference type="AlphaFoldDB" id="A0A2W5WVW8"/>
<keyword evidence="2 7" id="KW-0813">Transport</keyword>
<dbReference type="InterPro" id="IPR035906">
    <property type="entry name" value="MetI-like_sf"/>
</dbReference>
<evidence type="ECO:0000256" key="3">
    <source>
        <dbReference type="ARBA" id="ARBA00022475"/>
    </source>
</evidence>
<protein>
    <submittedName>
        <fullName evidence="9">Carbohydrate ABC transporter permease</fullName>
    </submittedName>
</protein>
<evidence type="ECO:0000313" key="9">
    <source>
        <dbReference type="EMBL" id="PZR54832.1"/>
    </source>
</evidence>
<evidence type="ECO:0000259" key="8">
    <source>
        <dbReference type="PROSITE" id="PS50928"/>
    </source>
</evidence>
<proteinExistence type="inferred from homology"/>
<dbReference type="GO" id="GO:0055085">
    <property type="term" value="P:transmembrane transport"/>
    <property type="evidence" value="ECO:0007669"/>
    <property type="project" value="InterPro"/>
</dbReference>
<feature type="transmembrane region" description="Helical" evidence="7">
    <location>
        <begin position="153"/>
        <end position="173"/>
    </location>
</feature>
<comment type="subcellular location">
    <subcellularLocation>
        <location evidence="1 7">Cell membrane</location>
        <topology evidence="1 7">Multi-pass membrane protein</topology>
    </subcellularLocation>
</comment>
<feature type="transmembrane region" description="Helical" evidence="7">
    <location>
        <begin position="253"/>
        <end position="273"/>
    </location>
</feature>
<dbReference type="Pfam" id="PF00528">
    <property type="entry name" value="BPD_transp_1"/>
    <property type="match status" value="1"/>
</dbReference>
<dbReference type="RefSeq" id="WP_111249205.1">
    <property type="nucleotide sequence ID" value="NZ_QKWH01000001.1"/>
</dbReference>
<keyword evidence="4 7" id="KW-0812">Transmembrane</keyword>
<dbReference type="PANTHER" id="PTHR43744">
    <property type="entry name" value="ABC TRANSPORTER PERMEASE PROTEIN MG189-RELATED-RELATED"/>
    <property type="match status" value="1"/>
</dbReference>
<evidence type="ECO:0000313" key="10">
    <source>
        <dbReference type="Proteomes" id="UP000248783"/>
    </source>
</evidence>
<dbReference type="Proteomes" id="UP000248783">
    <property type="component" value="Unassembled WGS sequence"/>
</dbReference>
<dbReference type="PROSITE" id="PS50928">
    <property type="entry name" value="ABC_TM1"/>
    <property type="match status" value="1"/>
</dbReference>
<evidence type="ECO:0000256" key="2">
    <source>
        <dbReference type="ARBA" id="ARBA00022448"/>
    </source>
</evidence>
<keyword evidence="10" id="KW-1185">Reference proteome</keyword>
<dbReference type="GO" id="GO:0005886">
    <property type="term" value="C:plasma membrane"/>
    <property type="evidence" value="ECO:0007669"/>
    <property type="project" value="UniProtKB-SubCell"/>
</dbReference>
<comment type="similarity">
    <text evidence="7">Belongs to the binding-protein-dependent transport system permease family.</text>
</comment>